<protein>
    <recommendedName>
        <fullName evidence="5">Integral membrane protein</fullName>
    </recommendedName>
</protein>
<evidence type="ECO:0000313" key="3">
    <source>
        <dbReference type="EMBL" id="NNH04136.1"/>
    </source>
</evidence>
<evidence type="ECO:0000256" key="2">
    <source>
        <dbReference type="SAM" id="Phobius"/>
    </source>
</evidence>
<keyword evidence="2" id="KW-0472">Membrane</keyword>
<accession>A0A7Y2PZ71</accession>
<organism evidence="3 4">
    <name type="scientific">Microbacterium ulmi</name>
    <dbReference type="NCBI Taxonomy" id="179095"/>
    <lineage>
        <taxon>Bacteria</taxon>
        <taxon>Bacillati</taxon>
        <taxon>Actinomycetota</taxon>
        <taxon>Actinomycetes</taxon>
        <taxon>Micrococcales</taxon>
        <taxon>Microbacteriaceae</taxon>
        <taxon>Microbacterium</taxon>
    </lineage>
</organism>
<feature type="region of interest" description="Disordered" evidence="1">
    <location>
        <begin position="434"/>
        <end position="465"/>
    </location>
</feature>
<evidence type="ECO:0000313" key="4">
    <source>
        <dbReference type="Proteomes" id="UP000543598"/>
    </source>
</evidence>
<keyword evidence="2" id="KW-1133">Transmembrane helix</keyword>
<feature type="transmembrane region" description="Helical" evidence="2">
    <location>
        <begin position="409"/>
        <end position="429"/>
    </location>
</feature>
<evidence type="ECO:0000256" key="1">
    <source>
        <dbReference type="SAM" id="MobiDB-lite"/>
    </source>
</evidence>
<proteinExistence type="predicted"/>
<feature type="transmembrane region" description="Helical" evidence="2">
    <location>
        <begin position="43"/>
        <end position="66"/>
    </location>
</feature>
<name>A0A7Y2PZ71_9MICO</name>
<gene>
    <name evidence="3" type="ORF">HLA99_09770</name>
</gene>
<evidence type="ECO:0008006" key="5">
    <source>
        <dbReference type="Google" id="ProtNLM"/>
    </source>
</evidence>
<sequence length="465" mass="48077">MTDATKDHVEALAARVRALEAENARLAGVVEPVPSPIAGRWRAVASAICIVLASILVPVSIVGAWARVQLVDEDAFVRTLAPLVDEAAVQDLVIDETVAAISEQADFAQLTDDVFDGIGELGLGPRASAALDLLRQPAAQGLENLVAQAIGNIVRSDAFSDVWATAVRGAHRALTVAATSDGGGIVVRTPDGVGIRLGPIVDRAKSNLVDRGVGIANLIPSVDRTVIVGSGENLSLIRTAYALAATLGWWLPVIALALFALGILLARRRSVAILGTGIGLAAGGASLGIALSIGSTAVGIVATQTDLSPSALDVIYRQLVESMIHTAWVTALFGVFVAVIGWLMGRSTPAVRTRTAVHSLNASARRSLAARGLDTGGFGAWLGARCVLVRTIVAVLAILWIFALRPLSLGDVLLVLVVAIAVAWILELLQKRSADDETTGPSMPDGEDATDASAGDSREPAAEAS</sequence>
<keyword evidence="2" id="KW-0812">Transmembrane</keyword>
<reference evidence="3 4" key="1">
    <citation type="submission" date="2020-05" db="EMBL/GenBank/DDBJ databases">
        <title>MicrobeNet Type strains.</title>
        <authorList>
            <person name="Nicholson A.C."/>
        </authorList>
    </citation>
    <scope>NUCLEOTIDE SEQUENCE [LARGE SCALE GENOMIC DNA]</scope>
    <source>
        <strain evidence="3 4">JCM 14282</strain>
    </source>
</reference>
<comment type="caution">
    <text evidence="3">The sequence shown here is derived from an EMBL/GenBank/DDBJ whole genome shotgun (WGS) entry which is preliminary data.</text>
</comment>
<feature type="transmembrane region" description="Helical" evidence="2">
    <location>
        <begin position="247"/>
        <end position="266"/>
    </location>
</feature>
<feature type="compositionally biased region" description="Basic and acidic residues" evidence="1">
    <location>
        <begin position="456"/>
        <end position="465"/>
    </location>
</feature>
<dbReference type="AlphaFoldDB" id="A0A7Y2PZ71"/>
<feature type="transmembrane region" description="Helical" evidence="2">
    <location>
        <begin position="322"/>
        <end position="344"/>
    </location>
</feature>
<keyword evidence="4" id="KW-1185">Reference proteome</keyword>
<dbReference type="RefSeq" id="WP_167039365.1">
    <property type="nucleotide sequence ID" value="NZ_BAAANA010000001.1"/>
</dbReference>
<dbReference type="Proteomes" id="UP000543598">
    <property type="component" value="Unassembled WGS sequence"/>
</dbReference>
<dbReference type="EMBL" id="JABEMB010000012">
    <property type="protein sequence ID" value="NNH04136.1"/>
    <property type="molecule type" value="Genomic_DNA"/>
</dbReference>
<feature type="transmembrane region" description="Helical" evidence="2">
    <location>
        <begin position="278"/>
        <end position="302"/>
    </location>
</feature>
<feature type="transmembrane region" description="Helical" evidence="2">
    <location>
        <begin position="378"/>
        <end position="403"/>
    </location>
</feature>